<dbReference type="Gene3D" id="3.40.50.150">
    <property type="entry name" value="Vaccinia Virus protein VP39"/>
    <property type="match status" value="1"/>
</dbReference>
<name>A0ABM8UJ56_9BACT</name>
<dbReference type="RefSeq" id="WP_229254474.1">
    <property type="nucleotide sequence ID" value="NZ_CAJRAU010000001.1"/>
</dbReference>
<organism evidence="2 3">
    <name type="scientific">Dyadobacter linearis</name>
    <dbReference type="NCBI Taxonomy" id="2823330"/>
    <lineage>
        <taxon>Bacteria</taxon>
        <taxon>Pseudomonadati</taxon>
        <taxon>Bacteroidota</taxon>
        <taxon>Cytophagia</taxon>
        <taxon>Cytophagales</taxon>
        <taxon>Spirosomataceae</taxon>
        <taxon>Dyadobacter</taxon>
    </lineage>
</organism>
<dbReference type="CDD" id="cd02440">
    <property type="entry name" value="AdoMet_MTases"/>
    <property type="match status" value="1"/>
</dbReference>
<comment type="caution">
    <text evidence="2">The sequence shown here is derived from an EMBL/GenBank/DDBJ whole genome shotgun (WGS) entry which is preliminary data.</text>
</comment>
<dbReference type="InterPro" id="IPR041698">
    <property type="entry name" value="Methyltransf_25"/>
</dbReference>
<dbReference type="InterPro" id="IPR029063">
    <property type="entry name" value="SAM-dependent_MTases_sf"/>
</dbReference>
<evidence type="ECO:0000313" key="2">
    <source>
        <dbReference type="EMBL" id="CAG5067539.1"/>
    </source>
</evidence>
<reference evidence="2 3" key="1">
    <citation type="submission" date="2021-04" db="EMBL/GenBank/DDBJ databases">
        <authorList>
            <person name="Rodrigo-Torres L."/>
            <person name="Arahal R. D."/>
            <person name="Lucena T."/>
        </authorList>
    </citation>
    <scope>NUCLEOTIDE SEQUENCE [LARGE SCALE GENOMIC DNA]</scope>
    <source>
        <strain evidence="2 3">CECT 9623</strain>
    </source>
</reference>
<dbReference type="SUPFAM" id="SSF53335">
    <property type="entry name" value="S-adenosyl-L-methionine-dependent methyltransferases"/>
    <property type="match status" value="1"/>
</dbReference>
<protein>
    <recommendedName>
        <fullName evidence="1">Methyltransferase domain-containing protein</fullName>
    </recommendedName>
</protein>
<keyword evidence="3" id="KW-1185">Reference proteome</keyword>
<proteinExistence type="predicted"/>
<evidence type="ECO:0000259" key="1">
    <source>
        <dbReference type="Pfam" id="PF13649"/>
    </source>
</evidence>
<evidence type="ECO:0000313" key="3">
    <source>
        <dbReference type="Proteomes" id="UP000679725"/>
    </source>
</evidence>
<sequence length="335" mass="38065">MNNLNFASPVVAERETYVSMQQTKVPVIQSQSISLLHEMVARGGPEPADYPLLDQLMQQLYRMQQNGYISESQTAFLQSIFDEDFLANTIHGYVYRKPLGYAGDYALIDMIYTYDSFGHPGFEKWDRYFHDQAATQAVRNRKDFFKQNMLEKLKGRNGVLNLLNVASGPARDLFELYQTIDPDTLKATCVDIDSRAVAFAGDLCKAYESQISFRQKNILRFSSAEKYDVIWSAGLFDYFEDKIFVIAIKRLLTFLKPGGEILIGNFSENNPSRGYMEIFGEWLLIHRSAEELTRLSMEAGVHPANISVEQEPLGINLFLRIRSAIPAGQAALCMN</sequence>
<accession>A0ABM8UJ56</accession>
<feature type="domain" description="Methyltransferase" evidence="1">
    <location>
        <begin position="163"/>
        <end position="259"/>
    </location>
</feature>
<dbReference type="Pfam" id="PF13649">
    <property type="entry name" value="Methyltransf_25"/>
    <property type="match status" value="1"/>
</dbReference>
<dbReference type="EMBL" id="CAJRAU010000001">
    <property type="protein sequence ID" value="CAG5067539.1"/>
    <property type="molecule type" value="Genomic_DNA"/>
</dbReference>
<gene>
    <name evidence="2" type="ORF">DYBT9623_00260</name>
</gene>
<dbReference type="Proteomes" id="UP000679725">
    <property type="component" value="Unassembled WGS sequence"/>
</dbReference>